<gene>
    <name evidence="1" type="ORF">DSM00_705</name>
</gene>
<dbReference type="EMBL" id="QOVM01000001">
    <property type="protein sequence ID" value="RXG24909.1"/>
    <property type="molecule type" value="Genomic_DNA"/>
</dbReference>
<sequence length="222" mass="25302">MKNYLVLIPARAGSQRLPGKNMKMLGDLPLIGHSIYYACQAGFEDITVTTNDFEVAAYAKSKDLNVIHRPDELAGNQEPVITAIQHSLESMSKKFDAVILLQPTNPLRPVTLLKEAIQIFEQENCESLMTVSRNAHKLGTIKDNVFEPYNYTMGQRSQDLEPLYYENGLLYIFKTELVKQGKLLGEANYPLVVEHPFAEIDIDTKADFRKAEMYLNFYKDNY</sequence>
<dbReference type="InterPro" id="IPR003329">
    <property type="entry name" value="Cytidylyl_trans"/>
</dbReference>
<evidence type="ECO:0000313" key="2">
    <source>
        <dbReference type="Proteomes" id="UP000289238"/>
    </source>
</evidence>
<dbReference type="Gene3D" id="3.90.550.10">
    <property type="entry name" value="Spore Coat Polysaccharide Biosynthesis Protein SpsA, Chain A"/>
    <property type="match status" value="1"/>
</dbReference>
<organism evidence="1 2">
    <name type="scientific">Leeuwenhoekiella aequorea</name>
    <dbReference type="NCBI Taxonomy" id="283736"/>
    <lineage>
        <taxon>Bacteria</taxon>
        <taxon>Pseudomonadati</taxon>
        <taxon>Bacteroidota</taxon>
        <taxon>Flavobacteriia</taxon>
        <taxon>Flavobacteriales</taxon>
        <taxon>Flavobacteriaceae</taxon>
        <taxon>Leeuwenhoekiella</taxon>
    </lineage>
</organism>
<name>A0A4Q0PFH8_9FLAO</name>
<dbReference type="GO" id="GO:0008781">
    <property type="term" value="F:N-acylneuraminate cytidylyltransferase activity"/>
    <property type="evidence" value="ECO:0007669"/>
    <property type="project" value="TreeGrafter"/>
</dbReference>
<dbReference type="InterPro" id="IPR029044">
    <property type="entry name" value="Nucleotide-diphossugar_trans"/>
</dbReference>
<dbReference type="AlphaFoldDB" id="A0A4Q0PFH8"/>
<dbReference type="PANTHER" id="PTHR21485:SF6">
    <property type="entry name" value="N-ACYLNEURAMINATE CYTIDYLYLTRANSFERASE-RELATED"/>
    <property type="match status" value="1"/>
</dbReference>
<comment type="caution">
    <text evidence="1">The sequence shown here is derived from an EMBL/GenBank/DDBJ whole genome shotgun (WGS) entry which is preliminary data.</text>
</comment>
<reference evidence="1 2" key="1">
    <citation type="submission" date="2018-07" db="EMBL/GenBank/DDBJ databases">
        <title>Leeuwenhoekiella genomics.</title>
        <authorList>
            <person name="Tahon G."/>
            <person name="Willems A."/>
        </authorList>
    </citation>
    <scope>NUCLEOTIDE SEQUENCE [LARGE SCALE GENOMIC DNA]</scope>
    <source>
        <strain evidence="1 2">LMG 22550</strain>
    </source>
</reference>
<dbReference type="CDD" id="cd02513">
    <property type="entry name" value="CMP-NeuAc_Synthase"/>
    <property type="match status" value="1"/>
</dbReference>
<dbReference type="Proteomes" id="UP000289238">
    <property type="component" value="Unassembled WGS sequence"/>
</dbReference>
<dbReference type="SUPFAM" id="SSF53448">
    <property type="entry name" value="Nucleotide-diphospho-sugar transferases"/>
    <property type="match status" value="1"/>
</dbReference>
<accession>A0A4Q0PFH8</accession>
<protein>
    <submittedName>
        <fullName evidence="1">CMP-N-acetylneuraminic acid synthetase</fullName>
    </submittedName>
</protein>
<dbReference type="PANTHER" id="PTHR21485">
    <property type="entry name" value="HAD SUPERFAMILY MEMBERS CMAS AND KDSC"/>
    <property type="match status" value="1"/>
</dbReference>
<evidence type="ECO:0000313" key="1">
    <source>
        <dbReference type="EMBL" id="RXG24909.1"/>
    </source>
</evidence>
<dbReference type="OrthoDB" id="9805604at2"/>
<keyword evidence="2" id="KW-1185">Reference proteome</keyword>
<dbReference type="InterPro" id="IPR050793">
    <property type="entry name" value="CMP-NeuNAc_synthase"/>
</dbReference>
<dbReference type="Pfam" id="PF02348">
    <property type="entry name" value="CTP_transf_3"/>
    <property type="match status" value="1"/>
</dbReference>
<proteinExistence type="predicted"/>
<dbReference type="RefSeq" id="WP_128756618.1">
    <property type="nucleotide sequence ID" value="NZ_QOVM01000001.1"/>
</dbReference>